<accession>M9M1Y1</accession>
<protein>
    <recommendedName>
        <fullName evidence="2">DnaJ homologue subfamily C member 28 conserved domain-containing protein</fullName>
    </recommendedName>
</protein>
<dbReference type="InterPro" id="IPR018961">
    <property type="entry name" value="DnaJ_homolog_subfam-C_membr-28"/>
</dbReference>
<dbReference type="Proteomes" id="UP000011976">
    <property type="component" value="Unassembled WGS sequence"/>
</dbReference>
<feature type="compositionally biased region" description="Basic and acidic residues" evidence="1">
    <location>
        <begin position="87"/>
        <end position="103"/>
    </location>
</feature>
<evidence type="ECO:0000256" key="1">
    <source>
        <dbReference type="SAM" id="MobiDB-lite"/>
    </source>
</evidence>
<dbReference type="EMBL" id="DF196793">
    <property type="protein sequence ID" value="GAC77709.1"/>
    <property type="molecule type" value="Genomic_DNA"/>
</dbReference>
<dbReference type="STRING" id="1151754.M9M1Y1"/>
<feature type="compositionally biased region" description="Polar residues" evidence="1">
    <location>
        <begin position="1"/>
        <end position="12"/>
    </location>
</feature>
<organism evidence="3 4">
    <name type="scientific">Pseudozyma antarctica (strain T-34)</name>
    <name type="common">Yeast</name>
    <name type="synonym">Candida antarctica</name>
    <dbReference type="NCBI Taxonomy" id="1151754"/>
    <lineage>
        <taxon>Eukaryota</taxon>
        <taxon>Fungi</taxon>
        <taxon>Dikarya</taxon>
        <taxon>Basidiomycota</taxon>
        <taxon>Ustilaginomycotina</taxon>
        <taxon>Ustilaginomycetes</taxon>
        <taxon>Ustilaginales</taxon>
        <taxon>Ustilaginaceae</taxon>
        <taxon>Moesziomyces</taxon>
    </lineage>
</organism>
<feature type="region of interest" description="Disordered" evidence="1">
    <location>
        <begin position="87"/>
        <end position="129"/>
    </location>
</feature>
<proteinExistence type="predicted"/>
<dbReference type="PANTHER" id="PTHR39394">
    <property type="entry name" value="YALI0E31793P"/>
    <property type="match status" value="1"/>
</dbReference>
<feature type="domain" description="DnaJ homologue subfamily C member 28 conserved" evidence="2">
    <location>
        <begin position="279"/>
        <end position="348"/>
    </location>
</feature>
<reference evidence="4" key="1">
    <citation type="journal article" date="2013" name="Genome Announc.">
        <title>Genome sequence of the basidiomycetous yeast Pseudozyma antarctica T-34, a producer of the glycolipid biosurfactants mannosylerythritol lipids.</title>
        <authorList>
            <person name="Morita T."/>
            <person name="Koike H."/>
            <person name="Koyama Y."/>
            <person name="Hagiwara H."/>
            <person name="Ito E."/>
            <person name="Fukuoka T."/>
            <person name="Imura T."/>
            <person name="Machida M."/>
            <person name="Kitamoto D."/>
        </authorList>
    </citation>
    <scope>NUCLEOTIDE SEQUENCE [LARGE SCALE GENOMIC DNA]</scope>
    <source>
        <strain evidence="4">T-34</strain>
    </source>
</reference>
<dbReference type="Pfam" id="PF09350">
    <property type="entry name" value="DJC28_CD"/>
    <property type="match status" value="1"/>
</dbReference>
<evidence type="ECO:0000259" key="2">
    <source>
        <dbReference type="Pfam" id="PF09350"/>
    </source>
</evidence>
<dbReference type="PANTHER" id="PTHR39394:SF1">
    <property type="entry name" value="DNAJ HOMOLOGUE SUBFAMILY C MEMBER 28 CONSERVED DOMAIN-CONTAINING PROTEIN"/>
    <property type="match status" value="1"/>
</dbReference>
<sequence length="553" mass="61880">MSTRTAMRSSRGLQARRIGTSTRVLRSQPDLTGADKLLDDAQRLEDEERRALAKKTQGPDPNDPAWTGEERVQDTVLRMVMDKYKPLRIRGDESKDPADEKIRQGIQQPSAPGPASIEPQAVQPQDPASSILGVEAEGGYEGGRKLPKTPDAKPWRAVYVRPAHLGNATHEPSVYYGQFLKSSSSPIDTGMSSEMRTKLRAAGMAASMRTDDSKAMTQLRQGLKSAERRGKLVRARESVLDYQLSKPSPSSSEGVGDEVSDVTRDLQLQLGHAQGWDSVVEKRIKAAQEAGVFRHNKLRGRPIERDMDEKNPFLAREEYFMNRIVKRQGAAPPWVELNTELDAQLQSWRARCADSWVRRASRMITTSHLASGLEPLHSEAEARTRGEKALVELATRYRDAEWEARERAYHTHELDRLNDLIRRHNHLAPFTARKGLMNLDVELAGMYARAVPRLVREVSQLLQQHHAVPEHTLDRALDRAEPVMYDMWGRPVRATDSTPGIFDAWWGSATADRKDSPTNANAAGDTTPHQMPSLGIVAAIQRSLQWARTRLGG</sequence>
<feature type="compositionally biased region" description="Basic and acidic residues" evidence="1">
    <location>
        <begin position="36"/>
        <end position="51"/>
    </location>
</feature>
<dbReference type="OrthoDB" id="547796at2759"/>
<gene>
    <name evidence="3" type="ORF">PANT_27d00083</name>
</gene>
<feature type="region of interest" description="Disordered" evidence="1">
    <location>
        <begin position="1"/>
        <end position="72"/>
    </location>
</feature>
<evidence type="ECO:0000313" key="3">
    <source>
        <dbReference type="EMBL" id="GAC77709.1"/>
    </source>
</evidence>
<evidence type="ECO:0000313" key="4">
    <source>
        <dbReference type="Proteomes" id="UP000011976"/>
    </source>
</evidence>
<name>M9M1Y1_PSEA3</name>
<dbReference type="AlphaFoldDB" id="M9M1Y1"/>